<dbReference type="InterPro" id="IPR042240">
    <property type="entry name" value="CHASE_sf"/>
</dbReference>
<dbReference type="CDD" id="cd00130">
    <property type="entry name" value="PAS"/>
    <property type="match status" value="1"/>
</dbReference>
<evidence type="ECO:0000256" key="1">
    <source>
        <dbReference type="ARBA" id="ARBA00000085"/>
    </source>
</evidence>
<evidence type="ECO:0000256" key="5">
    <source>
        <dbReference type="ARBA" id="ARBA00022679"/>
    </source>
</evidence>
<dbReference type="Gene3D" id="3.30.450.20">
    <property type="entry name" value="PAS domain"/>
    <property type="match status" value="1"/>
</dbReference>
<dbReference type="InterPro" id="IPR035965">
    <property type="entry name" value="PAS-like_dom_sf"/>
</dbReference>
<keyword evidence="8 11" id="KW-1133">Transmembrane helix</keyword>
<dbReference type="InterPro" id="IPR036097">
    <property type="entry name" value="HisK_dim/P_sf"/>
</dbReference>
<dbReference type="InterPro" id="IPR000014">
    <property type="entry name" value="PAS"/>
</dbReference>
<reference evidence="15" key="2">
    <citation type="submission" date="2023-01" db="EMBL/GenBank/DDBJ databases">
        <title>Draft genome sequence of Maritalea porphyrae strain NBRC 107169.</title>
        <authorList>
            <person name="Sun Q."/>
            <person name="Mori K."/>
        </authorList>
    </citation>
    <scope>NUCLEOTIDE SEQUENCE</scope>
    <source>
        <strain evidence="15">NBRC 107169</strain>
    </source>
</reference>
<evidence type="ECO:0000256" key="8">
    <source>
        <dbReference type="ARBA" id="ARBA00022989"/>
    </source>
</evidence>
<dbReference type="Gene3D" id="3.30.565.10">
    <property type="entry name" value="Histidine kinase-like ATPase, C-terminal domain"/>
    <property type="match status" value="1"/>
</dbReference>
<evidence type="ECO:0000259" key="13">
    <source>
        <dbReference type="PROSITE" id="PS50113"/>
    </source>
</evidence>
<feature type="domain" description="Histidine kinase" evidence="12">
    <location>
        <begin position="533"/>
        <end position="751"/>
    </location>
</feature>
<dbReference type="Pfam" id="PF03924">
    <property type="entry name" value="CHASE"/>
    <property type="match status" value="1"/>
</dbReference>
<evidence type="ECO:0000259" key="14">
    <source>
        <dbReference type="PROSITE" id="PS50839"/>
    </source>
</evidence>
<keyword evidence="16" id="KW-1185">Reference proteome</keyword>
<dbReference type="Proteomes" id="UP001161405">
    <property type="component" value="Unassembled WGS sequence"/>
</dbReference>
<evidence type="ECO:0000313" key="16">
    <source>
        <dbReference type="Proteomes" id="UP001161405"/>
    </source>
</evidence>
<dbReference type="PROSITE" id="PS50109">
    <property type="entry name" value="HIS_KIN"/>
    <property type="match status" value="1"/>
</dbReference>
<gene>
    <name evidence="15" type="ORF">GCM10007879_15570</name>
</gene>
<evidence type="ECO:0000256" key="11">
    <source>
        <dbReference type="SAM" id="Phobius"/>
    </source>
</evidence>
<feature type="transmembrane region" description="Helical" evidence="11">
    <location>
        <begin position="16"/>
        <end position="37"/>
    </location>
</feature>
<dbReference type="PANTHER" id="PTHR43711">
    <property type="entry name" value="TWO-COMPONENT HISTIDINE KINASE"/>
    <property type="match status" value="1"/>
</dbReference>
<keyword evidence="4" id="KW-0597">Phosphoprotein</keyword>
<dbReference type="Pfam" id="PF00512">
    <property type="entry name" value="HisKA"/>
    <property type="match status" value="1"/>
</dbReference>
<keyword evidence="10 11" id="KW-0472">Membrane</keyword>
<dbReference type="InterPro" id="IPR003661">
    <property type="entry name" value="HisK_dim/P_dom"/>
</dbReference>
<evidence type="ECO:0000256" key="9">
    <source>
        <dbReference type="ARBA" id="ARBA00023012"/>
    </source>
</evidence>
<evidence type="ECO:0000256" key="10">
    <source>
        <dbReference type="ARBA" id="ARBA00023136"/>
    </source>
</evidence>
<feature type="transmembrane region" description="Helical" evidence="11">
    <location>
        <begin position="362"/>
        <end position="382"/>
    </location>
</feature>
<evidence type="ECO:0000313" key="15">
    <source>
        <dbReference type="EMBL" id="GLQ17308.1"/>
    </source>
</evidence>
<proteinExistence type="predicted"/>
<dbReference type="Gene3D" id="3.30.450.350">
    <property type="entry name" value="CHASE domain"/>
    <property type="match status" value="1"/>
</dbReference>
<dbReference type="InterPro" id="IPR006189">
    <property type="entry name" value="CHASE_dom"/>
</dbReference>
<dbReference type="PROSITE" id="PS50839">
    <property type="entry name" value="CHASE"/>
    <property type="match status" value="1"/>
</dbReference>
<evidence type="ECO:0000256" key="4">
    <source>
        <dbReference type="ARBA" id="ARBA00022553"/>
    </source>
</evidence>
<dbReference type="CDD" id="cd00082">
    <property type="entry name" value="HisKA"/>
    <property type="match status" value="1"/>
</dbReference>
<dbReference type="InterPro" id="IPR050736">
    <property type="entry name" value="Sensor_HK_Regulatory"/>
</dbReference>
<dbReference type="SMART" id="SM00388">
    <property type="entry name" value="HisKA"/>
    <property type="match status" value="1"/>
</dbReference>
<dbReference type="SUPFAM" id="SSF47384">
    <property type="entry name" value="Homodimeric domain of signal transducing histidine kinase"/>
    <property type="match status" value="1"/>
</dbReference>
<sequence>MGGIEQSEFIVNATTWWAGDVVGVFVAAPLVLVWSFVDTTHWLKRGLTVTSAILAAFGITVLVVSMSAAWERQRLQLQFSSVADLAGTSMSKAFKDHTEILHYMEGFVSSSDNMTRADFQNFSQRFLQNFSGLQALSWNPYIYDAERETFEDSVRAEGFTEFTIVERDENGEIIPATQRDNYVSVKFIEPFEQNKSAFGFDVGSNKARRAAFENAIDKGTVVATQRITLVQESAKQFGVLAFMPVYNSRTAPPDIDTRRANVRGFMVAVFRGGDISTAALSSFGAEQFVVQLRDTSAPKGEQFLFENRPETEGIRVLKEQGLFGGEENLTTSFDIDFGGRNWVAEFFPSREYVATTRQQNTWLVMVAGLAITSMVGIFVLIVSGREERLNALVMDRTANLVKSERRLGQAQEIASMGNWEFDIENGTFWCSDEVLRIIGVKSVPERFAIDFLDDFLAADDRKRVRKQLRLESLLTGPTNFEHQLVQADGHVIDVIQHVELVTENGKPTKIAGTVQDISELRKLDRLKTEFVATVSHELRTPLTSIKGALGLLNGGVIEGMPPKAVELVTVAHANVERLGRLVDDLLDINGIMSGNLVLKPERVKLGELLQHAADLSQPYADQQNATISVEKIDSEVELDVDKNRLMQVLTNLLSNAAKFSANPGEIRVGLEQRAADVRVFVSDNGEGIPEDFKSKIFGRFSQADSSETRAQGGAGLGLFISKEIVDAMNGNIGFDDNPRGGTTFFVDLPMG</sequence>
<feature type="domain" description="PAC" evidence="13">
    <location>
        <begin position="478"/>
        <end position="529"/>
    </location>
</feature>
<evidence type="ECO:0000256" key="2">
    <source>
        <dbReference type="ARBA" id="ARBA00004370"/>
    </source>
</evidence>
<dbReference type="EMBL" id="BSNI01000002">
    <property type="protein sequence ID" value="GLQ17308.1"/>
    <property type="molecule type" value="Genomic_DNA"/>
</dbReference>
<feature type="domain" description="CHASE" evidence="14">
    <location>
        <begin position="110"/>
        <end position="271"/>
    </location>
</feature>
<organism evidence="15 16">
    <name type="scientific">Maritalea porphyrae</name>
    <dbReference type="NCBI Taxonomy" id="880732"/>
    <lineage>
        <taxon>Bacteria</taxon>
        <taxon>Pseudomonadati</taxon>
        <taxon>Pseudomonadota</taxon>
        <taxon>Alphaproteobacteria</taxon>
        <taxon>Hyphomicrobiales</taxon>
        <taxon>Devosiaceae</taxon>
        <taxon>Maritalea</taxon>
    </lineage>
</organism>
<comment type="catalytic activity">
    <reaction evidence="1">
        <text>ATP + protein L-histidine = ADP + protein N-phospho-L-histidine.</text>
        <dbReference type="EC" id="2.7.13.3"/>
    </reaction>
</comment>
<keyword evidence="7" id="KW-0418">Kinase</keyword>
<feature type="transmembrane region" description="Helical" evidence="11">
    <location>
        <begin position="49"/>
        <end position="70"/>
    </location>
</feature>
<reference evidence="15" key="1">
    <citation type="journal article" date="2014" name="Int. J. Syst. Evol. Microbiol.">
        <title>Complete genome of a new Firmicutes species belonging to the dominant human colonic microbiota ('Ruminococcus bicirculans') reveals two chromosomes and a selective capacity to utilize plant glucans.</title>
        <authorList>
            <consortium name="NISC Comparative Sequencing Program"/>
            <person name="Wegmann U."/>
            <person name="Louis P."/>
            <person name="Goesmann A."/>
            <person name="Henrissat B."/>
            <person name="Duncan S.H."/>
            <person name="Flint H.J."/>
        </authorList>
    </citation>
    <scope>NUCLEOTIDE SEQUENCE</scope>
    <source>
        <strain evidence="15">NBRC 107169</strain>
    </source>
</reference>
<keyword evidence="6 11" id="KW-0812">Transmembrane</keyword>
<dbReference type="CDD" id="cd00075">
    <property type="entry name" value="HATPase"/>
    <property type="match status" value="1"/>
</dbReference>
<dbReference type="InterPro" id="IPR003594">
    <property type="entry name" value="HATPase_dom"/>
</dbReference>
<dbReference type="EC" id="2.7.13.3" evidence="3"/>
<dbReference type="SUPFAM" id="SSF55785">
    <property type="entry name" value="PYP-like sensor domain (PAS domain)"/>
    <property type="match status" value="1"/>
</dbReference>
<evidence type="ECO:0000259" key="12">
    <source>
        <dbReference type="PROSITE" id="PS50109"/>
    </source>
</evidence>
<keyword evidence="9" id="KW-0902">Two-component regulatory system</keyword>
<comment type="caution">
    <text evidence="15">The sequence shown here is derived from an EMBL/GenBank/DDBJ whole genome shotgun (WGS) entry which is preliminary data.</text>
</comment>
<dbReference type="InterPro" id="IPR000700">
    <property type="entry name" value="PAS-assoc_C"/>
</dbReference>
<accession>A0ABQ5UQ28</accession>
<dbReference type="PROSITE" id="PS50113">
    <property type="entry name" value="PAC"/>
    <property type="match status" value="1"/>
</dbReference>
<dbReference type="Pfam" id="PF02518">
    <property type="entry name" value="HATPase_c"/>
    <property type="match status" value="1"/>
</dbReference>
<name>A0ABQ5UQ28_9HYPH</name>
<dbReference type="PANTHER" id="PTHR43711:SF1">
    <property type="entry name" value="HISTIDINE KINASE 1"/>
    <property type="match status" value="1"/>
</dbReference>
<dbReference type="InterPro" id="IPR005467">
    <property type="entry name" value="His_kinase_dom"/>
</dbReference>
<evidence type="ECO:0000256" key="6">
    <source>
        <dbReference type="ARBA" id="ARBA00022692"/>
    </source>
</evidence>
<protein>
    <recommendedName>
        <fullName evidence="3">histidine kinase</fullName>
        <ecNumber evidence="3">2.7.13.3</ecNumber>
    </recommendedName>
</protein>
<dbReference type="PRINTS" id="PR00344">
    <property type="entry name" value="BCTRLSENSOR"/>
</dbReference>
<keyword evidence="5" id="KW-0808">Transferase</keyword>
<dbReference type="SMART" id="SM00387">
    <property type="entry name" value="HATPase_c"/>
    <property type="match status" value="1"/>
</dbReference>
<dbReference type="InterPro" id="IPR036890">
    <property type="entry name" value="HATPase_C_sf"/>
</dbReference>
<evidence type="ECO:0000256" key="7">
    <source>
        <dbReference type="ARBA" id="ARBA00022777"/>
    </source>
</evidence>
<dbReference type="Gene3D" id="1.10.287.130">
    <property type="match status" value="1"/>
</dbReference>
<dbReference type="SMART" id="SM01079">
    <property type="entry name" value="CHASE"/>
    <property type="match status" value="1"/>
</dbReference>
<dbReference type="InterPro" id="IPR004358">
    <property type="entry name" value="Sig_transdc_His_kin-like_C"/>
</dbReference>
<comment type="subcellular location">
    <subcellularLocation>
        <location evidence="2">Membrane</location>
    </subcellularLocation>
</comment>
<dbReference type="SUPFAM" id="SSF55874">
    <property type="entry name" value="ATPase domain of HSP90 chaperone/DNA topoisomerase II/histidine kinase"/>
    <property type="match status" value="1"/>
</dbReference>
<evidence type="ECO:0000256" key="3">
    <source>
        <dbReference type="ARBA" id="ARBA00012438"/>
    </source>
</evidence>